<dbReference type="InterPro" id="IPR024344">
    <property type="entry name" value="MDMPI_metal-binding"/>
</dbReference>
<gene>
    <name evidence="2" type="ORF">GJ743_16125</name>
</gene>
<comment type="caution">
    <text evidence="2">The sequence shown here is derived from an EMBL/GenBank/DDBJ whole genome shotgun (WGS) entry which is preliminary data.</text>
</comment>
<dbReference type="EMBL" id="WMLB01000037">
    <property type="protein sequence ID" value="MTH69900.1"/>
    <property type="molecule type" value="Genomic_DNA"/>
</dbReference>
<reference evidence="2 3" key="1">
    <citation type="submission" date="2019-11" db="EMBL/GenBank/DDBJ databases">
        <title>Agromyces kandeliae sp. nov., isolated from mangrove soil.</title>
        <authorList>
            <person name="Wang R."/>
        </authorList>
    </citation>
    <scope>NUCLEOTIDE SEQUENCE [LARGE SCALE GENOMIC DNA]</scope>
    <source>
        <strain evidence="2 3">JCM 11433</strain>
    </source>
</reference>
<feature type="domain" description="Mycothiol-dependent maleylpyruvate isomerase metal-binding" evidence="1">
    <location>
        <begin position="9"/>
        <end position="129"/>
    </location>
</feature>
<sequence>MMVGMSSLADLHAIVEAFARAAAGTDPEAPVRSAIWPTAGRIIDHLGTIQRWAAEQVRSGAPADRRRFRRPEDVDRTAWFRDGARELLRVLDGADPERAVPILYGATGTVRFWQRRMAHEATKHLWDLRSARDHDPRFPPEVGTLGRADAVDEFGDVFMAEARRRGIEPLAGAVALVATDTADAWRVSPDWVLERQRPDAASAPPVTATISAEVGDLALLLWERADLAAPDGRFRVDGDAGVATALATTPVHL</sequence>
<protein>
    <recommendedName>
        <fullName evidence="1">Mycothiol-dependent maleylpyruvate isomerase metal-binding domain-containing protein</fullName>
    </recommendedName>
</protein>
<dbReference type="InterPro" id="IPR034660">
    <property type="entry name" value="DinB/YfiT-like"/>
</dbReference>
<organism evidence="2 3">
    <name type="scientific">Agromyces bracchium</name>
    <dbReference type="NCBI Taxonomy" id="88376"/>
    <lineage>
        <taxon>Bacteria</taxon>
        <taxon>Bacillati</taxon>
        <taxon>Actinomycetota</taxon>
        <taxon>Actinomycetes</taxon>
        <taxon>Micrococcales</taxon>
        <taxon>Microbacteriaceae</taxon>
        <taxon>Agromyces</taxon>
    </lineage>
</organism>
<dbReference type="GO" id="GO:0005886">
    <property type="term" value="C:plasma membrane"/>
    <property type="evidence" value="ECO:0007669"/>
    <property type="project" value="TreeGrafter"/>
</dbReference>
<keyword evidence="3" id="KW-1185">Reference proteome</keyword>
<dbReference type="AlphaFoldDB" id="A0A6I3M5J7"/>
<proteinExistence type="predicted"/>
<dbReference type="OrthoDB" id="3671213at2"/>
<name>A0A6I3M5J7_9MICO</name>
<dbReference type="PANTHER" id="PTHR40758:SF1">
    <property type="entry name" value="CONSERVED PROTEIN"/>
    <property type="match status" value="1"/>
</dbReference>
<dbReference type="GO" id="GO:0046872">
    <property type="term" value="F:metal ion binding"/>
    <property type="evidence" value="ECO:0007669"/>
    <property type="project" value="InterPro"/>
</dbReference>
<dbReference type="SUPFAM" id="SSF109854">
    <property type="entry name" value="DinB/YfiT-like putative metalloenzymes"/>
    <property type="match status" value="1"/>
</dbReference>
<evidence type="ECO:0000259" key="1">
    <source>
        <dbReference type="Pfam" id="PF11716"/>
    </source>
</evidence>
<dbReference type="Proteomes" id="UP000433071">
    <property type="component" value="Unassembled WGS sequence"/>
</dbReference>
<accession>A0A6I3M5J7</accession>
<evidence type="ECO:0000313" key="2">
    <source>
        <dbReference type="EMBL" id="MTH69900.1"/>
    </source>
</evidence>
<dbReference type="Pfam" id="PF11716">
    <property type="entry name" value="MDMPI_N"/>
    <property type="match status" value="1"/>
</dbReference>
<evidence type="ECO:0000313" key="3">
    <source>
        <dbReference type="Proteomes" id="UP000433071"/>
    </source>
</evidence>
<dbReference type="PANTHER" id="PTHR40758">
    <property type="entry name" value="CONSERVED PROTEIN"/>
    <property type="match status" value="1"/>
</dbReference>